<keyword evidence="1" id="KW-0597">Phosphoprotein</keyword>
<dbReference type="InterPro" id="IPR013656">
    <property type="entry name" value="PAS_4"/>
</dbReference>
<dbReference type="SUPFAM" id="SSF55785">
    <property type="entry name" value="PYP-like sensor domain (PAS domain)"/>
    <property type="match status" value="2"/>
</dbReference>
<protein>
    <submittedName>
        <fullName evidence="4">PAS domain-containing protein</fullName>
    </submittedName>
</protein>
<dbReference type="RefSeq" id="WP_267775304.1">
    <property type="nucleotide sequence ID" value="NZ_JAPNKE010000002.1"/>
</dbReference>
<keyword evidence="5" id="KW-1185">Reference proteome</keyword>
<dbReference type="AlphaFoldDB" id="A0A9X3J3E0"/>
<organism evidence="4 5">
    <name type="scientific">Nannocystis pusilla</name>
    <dbReference type="NCBI Taxonomy" id="889268"/>
    <lineage>
        <taxon>Bacteria</taxon>
        <taxon>Pseudomonadati</taxon>
        <taxon>Myxococcota</taxon>
        <taxon>Polyangia</taxon>
        <taxon>Nannocystales</taxon>
        <taxon>Nannocystaceae</taxon>
        <taxon>Nannocystis</taxon>
    </lineage>
</organism>
<keyword evidence="2" id="KW-0175">Coiled coil</keyword>
<evidence type="ECO:0000256" key="2">
    <source>
        <dbReference type="SAM" id="Coils"/>
    </source>
</evidence>
<comment type="caution">
    <text evidence="4">The sequence shown here is derived from an EMBL/GenBank/DDBJ whole genome shotgun (WGS) entry which is preliminary data.</text>
</comment>
<sequence>MANPSDPAAEAREARLLRGAPFIAVELDARRKVTVWNGAAARVFAVPAAEALGAAIEELLPAEGEFWAGLAEDGPRTVTHTRKDGVEVTCEWTCQIEHDAEGRIASVACYGQDIRDRAARDTTLRLEGAMLRAIIENMNIIVWTMRRDGLCTYHRGKGLESIGMPQHALVGQNIRELYKNLGPEPLDAALAGALQHTATEVHGASFEDWMIPVRGDDGTIELLVALSLNVTEQREGEKALREKLQQIEQQQQVIRQLSTPIIEVWDRVLTVPIIGMIDSGRATELMDNLLQAVAKTRARFAILDLTGVEEVDTGTAGHLLGLVRAVRLLGSESVVTGIHPNIAQTIVDLGLETTGLTVRATLREALVHCIRAMAGARK</sequence>
<dbReference type="EMBL" id="JAPNKE010000002">
    <property type="protein sequence ID" value="MCY1011983.1"/>
    <property type="molecule type" value="Genomic_DNA"/>
</dbReference>
<dbReference type="Pfam" id="PF08448">
    <property type="entry name" value="PAS_4"/>
    <property type="match status" value="1"/>
</dbReference>
<reference evidence="4" key="1">
    <citation type="submission" date="2022-11" db="EMBL/GenBank/DDBJ databases">
        <title>Minimal conservation of predation-associated metabolite biosynthetic gene clusters underscores biosynthetic potential of Myxococcota including descriptions for ten novel species: Archangium lansinium sp. nov., Myxococcus landrumus sp. nov., Nannocystis bai.</title>
        <authorList>
            <person name="Ahearne A."/>
            <person name="Stevens C."/>
            <person name="Phillips K."/>
        </authorList>
    </citation>
    <scope>NUCLEOTIDE SEQUENCE</scope>
    <source>
        <strain evidence="4">Na p29</strain>
    </source>
</reference>
<dbReference type="Proteomes" id="UP001150924">
    <property type="component" value="Unassembled WGS sequence"/>
</dbReference>
<evidence type="ECO:0000259" key="3">
    <source>
        <dbReference type="PROSITE" id="PS50801"/>
    </source>
</evidence>
<dbReference type="InterPro" id="IPR051932">
    <property type="entry name" value="Bact_StressResp_Reg"/>
</dbReference>
<gene>
    <name evidence="4" type="ORF">OV079_41860</name>
</gene>
<dbReference type="SMART" id="SM00091">
    <property type="entry name" value="PAS"/>
    <property type="match status" value="2"/>
</dbReference>
<dbReference type="InterPro" id="IPR035965">
    <property type="entry name" value="PAS-like_dom_sf"/>
</dbReference>
<feature type="coiled-coil region" evidence="2">
    <location>
        <begin position="230"/>
        <end position="257"/>
    </location>
</feature>
<dbReference type="CDD" id="cd00130">
    <property type="entry name" value="PAS"/>
    <property type="match status" value="1"/>
</dbReference>
<dbReference type="Gene3D" id="3.30.750.24">
    <property type="entry name" value="STAS domain"/>
    <property type="match status" value="1"/>
</dbReference>
<accession>A0A9X3J3E0</accession>
<dbReference type="Gene3D" id="3.30.450.20">
    <property type="entry name" value="PAS domain"/>
    <property type="match status" value="2"/>
</dbReference>
<evidence type="ECO:0000313" key="5">
    <source>
        <dbReference type="Proteomes" id="UP001150924"/>
    </source>
</evidence>
<name>A0A9X3J3E0_9BACT</name>
<proteinExistence type="predicted"/>
<evidence type="ECO:0000313" key="4">
    <source>
        <dbReference type="EMBL" id="MCY1011983.1"/>
    </source>
</evidence>
<dbReference type="Pfam" id="PF01740">
    <property type="entry name" value="STAS"/>
    <property type="match status" value="1"/>
</dbReference>
<dbReference type="PANTHER" id="PTHR33745:SF3">
    <property type="entry name" value="RSBT CO-ANTAGONIST PROTEIN RSBRC"/>
    <property type="match status" value="1"/>
</dbReference>
<dbReference type="InterPro" id="IPR000014">
    <property type="entry name" value="PAS"/>
</dbReference>
<dbReference type="CDD" id="cd07041">
    <property type="entry name" value="STAS_RsbR_RsbS_like"/>
    <property type="match status" value="1"/>
</dbReference>
<dbReference type="SUPFAM" id="SSF52091">
    <property type="entry name" value="SpoIIaa-like"/>
    <property type="match status" value="1"/>
</dbReference>
<evidence type="ECO:0000256" key="1">
    <source>
        <dbReference type="ARBA" id="ARBA00022553"/>
    </source>
</evidence>
<feature type="domain" description="STAS" evidence="3">
    <location>
        <begin position="258"/>
        <end position="369"/>
    </location>
</feature>
<dbReference type="InterPro" id="IPR036513">
    <property type="entry name" value="STAS_dom_sf"/>
</dbReference>
<dbReference type="PROSITE" id="PS50801">
    <property type="entry name" value="STAS"/>
    <property type="match status" value="1"/>
</dbReference>
<dbReference type="InterPro" id="IPR002645">
    <property type="entry name" value="STAS_dom"/>
</dbReference>
<dbReference type="PANTHER" id="PTHR33745">
    <property type="entry name" value="RSBT ANTAGONIST PROTEIN RSBS-RELATED"/>
    <property type="match status" value="1"/>
</dbReference>